<accession>A0A381JA04</accession>
<keyword evidence="2" id="KW-1185">Reference proteome</keyword>
<sequence>MKETLFLEALKNEIYYNQSFEKWELTSNKEYYIGNEYIEMDVIKYKSLLEIMREENQIKKPYIKINTIKKEEILEISIVFVKESNSNTIKLYKGNY</sequence>
<name>A0A381JA04_9CLOT</name>
<organism evidence="1 2">
    <name type="scientific">Clostridium putrefaciens</name>
    <dbReference type="NCBI Taxonomy" id="99675"/>
    <lineage>
        <taxon>Bacteria</taxon>
        <taxon>Bacillati</taxon>
        <taxon>Bacillota</taxon>
        <taxon>Clostridia</taxon>
        <taxon>Eubacteriales</taxon>
        <taxon>Clostridiaceae</taxon>
        <taxon>Clostridium</taxon>
    </lineage>
</organism>
<evidence type="ECO:0000313" key="2">
    <source>
        <dbReference type="Proteomes" id="UP000254664"/>
    </source>
</evidence>
<evidence type="ECO:0000313" key="1">
    <source>
        <dbReference type="EMBL" id="SUY47202.1"/>
    </source>
</evidence>
<dbReference type="EMBL" id="UFWZ01000001">
    <property type="protein sequence ID" value="SUY47202.1"/>
    <property type="molecule type" value="Genomic_DNA"/>
</dbReference>
<dbReference type="Proteomes" id="UP000254664">
    <property type="component" value="Unassembled WGS sequence"/>
</dbReference>
<protein>
    <submittedName>
        <fullName evidence="1">Uncharacterized protein</fullName>
    </submittedName>
</protein>
<dbReference type="AlphaFoldDB" id="A0A381JA04"/>
<proteinExistence type="predicted"/>
<gene>
    <name evidence="1" type="ORF">NCTC9836_01529</name>
</gene>
<reference evidence="1 2" key="1">
    <citation type="submission" date="2018-06" db="EMBL/GenBank/DDBJ databases">
        <authorList>
            <consortium name="Pathogen Informatics"/>
            <person name="Doyle S."/>
        </authorList>
    </citation>
    <scope>NUCLEOTIDE SEQUENCE [LARGE SCALE GENOMIC DNA]</scope>
    <source>
        <strain evidence="1 2">NCTC9836</strain>
    </source>
</reference>